<organism evidence="2 3">
    <name type="scientific">Leucosporidium creatinivorum</name>
    <dbReference type="NCBI Taxonomy" id="106004"/>
    <lineage>
        <taxon>Eukaryota</taxon>
        <taxon>Fungi</taxon>
        <taxon>Dikarya</taxon>
        <taxon>Basidiomycota</taxon>
        <taxon>Pucciniomycotina</taxon>
        <taxon>Microbotryomycetes</taxon>
        <taxon>Leucosporidiales</taxon>
        <taxon>Leucosporidium</taxon>
    </lineage>
</organism>
<dbReference type="InterPro" id="IPR018606">
    <property type="entry name" value="Arb1"/>
</dbReference>
<proteinExistence type="predicted"/>
<dbReference type="AlphaFoldDB" id="A0A1Y2DZB8"/>
<feature type="compositionally biased region" description="Pro residues" evidence="1">
    <location>
        <begin position="18"/>
        <end position="34"/>
    </location>
</feature>
<dbReference type="EMBL" id="MCGR01000066">
    <property type="protein sequence ID" value="ORY64632.1"/>
    <property type="molecule type" value="Genomic_DNA"/>
</dbReference>
<reference evidence="2 3" key="1">
    <citation type="submission" date="2016-07" db="EMBL/GenBank/DDBJ databases">
        <title>Pervasive Adenine N6-methylation of Active Genes in Fungi.</title>
        <authorList>
            <consortium name="DOE Joint Genome Institute"/>
            <person name="Mondo S.J."/>
            <person name="Dannebaum R.O."/>
            <person name="Kuo R.C."/>
            <person name="Labutti K."/>
            <person name="Haridas S."/>
            <person name="Kuo A."/>
            <person name="Salamov A."/>
            <person name="Ahrendt S.R."/>
            <person name="Lipzen A."/>
            <person name="Sullivan W."/>
            <person name="Andreopoulos W.B."/>
            <person name="Clum A."/>
            <person name="Lindquist E."/>
            <person name="Daum C."/>
            <person name="Ramamoorthy G.K."/>
            <person name="Gryganskyi A."/>
            <person name="Culley D."/>
            <person name="Magnuson J.K."/>
            <person name="James T.Y."/>
            <person name="O'Malley M.A."/>
            <person name="Stajich J.E."/>
            <person name="Spatafora J.W."/>
            <person name="Visel A."/>
            <person name="Grigoriev I.V."/>
        </authorList>
    </citation>
    <scope>NUCLEOTIDE SEQUENCE [LARGE SCALE GENOMIC DNA]</scope>
    <source>
        <strain evidence="2 3">62-1032</strain>
    </source>
</reference>
<feature type="compositionally biased region" description="Acidic residues" evidence="1">
    <location>
        <begin position="162"/>
        <end position="180"/>
    </location>
</feature>
<keyword evidence="3" id="KW-1185">Reference proteome</keyword>
<sequence>MPPRKTKSKPKAPKPIFFGPPLPPPISIPTPTAPADPSRLPAGQAGELTSLNAADLGSQEGGPGGAGKRKRKSRPRKKFKGGNGWEDNRVEPEPHEEDVERYDPALPFDLRMLRAIDEWRSLRALPFDLKLNFDSVLMHFEMDVASLRLKYGRQSLRGYNPDEGESEEEGDGGSDDEGEEEMHKLEGNEEEWASGRFSVEVIAKWLDDRANDGYTPTLTAAPQVMANFLRFLISRNVLPQHNTKVQASIPMCDQAKLQLPATSSISKILPPPFHRALHTLFPSSDSTLSSPIAEHDAAPSDPTETIPDLVPAAAFVEDTTDVNLDADTLPLNLSLEGWPTAVEGEGGDPAMQALEEQKRKLEGIRKALEAEAKSVEAWKEPRIKEEDATAEVRGVLKRLGYDVDAEGEWRMVKSERSARTVLAWESVPTASRGKGKEGVEERTIVRLLLGPHLVDFPVTAFSNSFTDSDASSLEQHITLHLDLSPSALKHLVHARTLVFEADLSCISFFPSPSTTSTSTTSSKPVWFPISIYRILPSYWSKIGESLRDEPGRQRDWDGEWEAPGGWRDIGLSLRRRRKGKTS</sequence>
<dbReference type="InParanoid" id="A0A1Y2DZB8"/>
<dbReference type="Proteomes" id="UP000193467">
    <property type="component" value="Unassembled WGS sequence"/>
</dbReference>
<comment type="caution">
    <text evidence="2">The sequence shown here is derived from an EMBL/GenBank/DDBJ whole genome shotgun (WGS) entry which is preliminary data.</text>
</comment>
<dbReference type="OrthoDB" id="2527757at2759"/>
<dbReference type="Pfam" id="PF09692">
    <property type="entry name" value="Arb1"/>
    <property type="match status" value="1"/>
</dbReference>
<protein>
    <submittedName>
        <fullName evidence="2">Uncharacterized protein</fullName>
    </submittedName>
</protein>
<evidence type="ECO:0000313" key="3">
    <source>
        <dbReference type="Proteomes" id="UP000193467"/>
    </source>
</evidence>
<evidence type="ECO:0000256" key="1">
    <source>
        <dbReference type="SAM" id="MobiDB-lite"/>
    </source>
</evidence>
<evidence type="ECO:0000313" key="2">
    <source>
        <dbReference type="EMBL" id="ORY64632.1"/>
    </source>
</evidence>
<feature type="compositionally biased region" description="Basic residues" evidence="1">
    <location>
        <begin position="67"/>
        <end position="80"/>
    </location>
</feature>
<dbReference type="GO" id="GO:0031047">
    <property type="term" value="P:regulatory ncRNA-mediated gene silencing"/>
    <property type="evidence" value="ECO:0007669"/>
    <property type="project" value="InterPro"/>
</dbReference>
<dbReference type="GO" id="GO:0033167">
    <property type="term" value="C:ARC complex"/>
    <property type="evidence" value="ECO:0007669"/>
    <property type="project" value="InterPro"/>
</dbReference>
<accession>A0A1Y2DZB8</accession>
<feature type="region of interest" description="Disordered" evidence="1">
    <location>
        <begin position="1"/>
        <end position="98"/>
    </location>
</feature>
<name>A0A1Y2DZB8_9BASI</name>
<feature type="compositionally biased region" description="Basic residues" evidence="1">
    <location>
        <begin position="1"/>
        <end position="12"/>
    </location>
</feature>
<feature type="region of interest" description="Disordered" evidence="1">
    <location>
        <begin position="157"/>
        <end position="189"/>
    </location>
</feature>
<gene>
    <name evidence="2" type="ORF">BCR35DRAFT_354997</name>
</gene>
<dbReference type="STRING" id="106004.A0A1Y2DZB8"/>